<reference evidence="1" key="1">
    <citation type="submission" date="2023-10" db="EMBL/GenBank/DDBJ databases">
        <title>Genome assemblies of two species of porcelain crab, Petrolisthes cinctipes and Petrolisthes manimaculis (Anomura: Porcellanidae).</title>
        <authorList>
            <person name="Angst P."/>
        </authorList>
    </citation>
    <scope>NUCLEOTIDE SEQUENCE</scope>
    <source>
        <strain evidence="1">PB745_01</strain>
        <tissue evidence="1">Gill</tissue>
    </source>
</reference>
<proteinExistence type="predicted"/>
<dbReference type="AlphaFoldDB" id="A0AAE1KAR2"/>
<comment type="caution">
    <text evidence="1">The sequence shown here is derived from an EMBL/GenBank/DDBJ whole genome shotgun (WGS) entry which is preliminary data.</text>
</comment>
<accession>A0AAE1KAR2</accession>
<dbReference type="EMBL" id="JAWQEG010003015">
    <property type="protein sequence ID" value="KAK3868417.1"/>
    <property type="molecule type" value="Genomic_DNA"/>
</dbReference>
<dbReference type="Proteomes" id="UP001286313">
    <property type="component" value="Unassembled WGS sequence"/>
</dbReference>
<evidence type="ECO:0000313" key="1">
    <source>
        <dbReference type="EMBL" id="KAK3868417.1"/>
    </source>
</evidence>
<name>A0AAE1KAR2_PETCI</name>
<gene>
    <name evidence="1" type="ORF">Pcinc_026189</name>
</gene>
<evidence type="ECO:0000313" key="2">
    <source>
        <dbReference type="Proteomes" id="UP001286313"/>
    </source>
</evidence>
<sequence length="228" mass="25946">MGRKMMGSIMERLTEGIRVLVVVLLVSAVVVWMLTKASQILFPLDYPEAVYFIPCSLAHARRSWLRFPVRLVLFSVWAMSLILDSTYQGHITAFIAMPRFTPAIDDHEHLSAETSIIPVTERESTTETMITCQRVSGDGEVCQNVSECVSMLWGVWKRRASKINMIEWEEDNRRRRKEEKAKKGGTVKEESERASFKALAARLELYSASFLDTTQFFAGVADGKWAFV</sequence>
<keyword evidence="2" id="KW-1185">Reference proteome</keyword>
<organism evidence="1 2">
    <name type="scientific">Petrolisthes cinctipes</name>
    <name type="common">Flat porcelain crab</name>
    <dbReference type="NCBI Taxonomy" id="88211"/>
    <lineage>
        <taxon>Eukaryota</taxon>
        <taxon>Metazoa</taxon>
        <taxon>Ecdysozoa</taxon>
        <taxon>Arthropoda</taxon>
        <taxon>Crustacea</taxon>
        <taxon>Multicrustacea</taxon>
        <taxon>Malacostraca</taxon>
        <taxon>Eumalacostraca</taxon>
        <taxon>Eucarida</taxon>
        <taxon>Decapoda</taxon>
        <taxon>Pleocyemata</taxon>
        <taxon>Anomura</taxon>
        <taxon>Galatheoidea</taxon>
        <taxon>Porcellanidae</taxon>
        <taxon>Petrolisthes</taxon>
    </lineage>
</organism>
<protein>
    <submittedName>
        <fullName evidence="1">Uncharacterized protein</fullName>
    </submittedName>
</protein>
<feature type="non-terminal residue" evidence="1">
    <location>
        <position position="1"/>
    </location>
</feature>